<dbReference type="PANTHER" id="PTHR43384">
    <property type="entry name" value="SEPTUM SITE-DETERMINING PROTEIN MIND HOMOLOG, CHLOROPLASTIC-RELATED"/>
    <property type="match status" value="1"/>
</dbReference>
<dbReference type="InterPro" id="IPR022521">
    <property type="entry name" value="Rv3660c"/>
</dbReference>
<evidence type="ECO:0000313" key="2">
    <source>
        <dbReference type="EMBL" id="QBI51985.1"/>
    </source>
</evidence>
<dbReference type="AlphaFoldDB" id="A0A4P6PVB7"/>
<dbReference type="GO" id="GO:0005829">
    <property type="term" value="C:cytosol"/>
    <property type="evidence" value="ECO:0007669"/>
    <property type="project" value="TreeGrafter"/>
</dbReference>
<dbReference type="InterPro" id="IPR059050">
    <property type="entry name" value="Rv3660c_N"/>
</dbReference>
<sequence>MDPSAPARPLLVTHDTELLDDLLRLAAAAGVEPTVAHHAAQAVPEWARAPLIVVGADLLSAAAALDPDPRRHVVVAGRGADAREGPVWEAALRVGAEAVLSLPADESRLAGLLTESAHGRAELSPVVSVVGGRGGAGASLLALALAMAAQRRGLHAALVDADPLGSGLDTLLGSEDVAGDRWGDLVGRQGRLNWPALRARLPDVRGAALVTWAQGTTAAVPPAAMRAVLACAARGADLVVADLPRASEPASDEALRRSSVVLLVVPSELPAVFAAARLVPRLRRAARDLRLVVRENGTGLGADDVARTLDLPVGARLGTDRALLRDARRGTAAAGTRSSPLTDCADRLLGGLVPANAPTPGRTPA</sequence>
<proteinExistence type="predicted"/>
<evidence type="ECO:0000259" key="1">
    <source>
        <dbReference type="Pfam" id="PF26563"/>
    </source>
</evidence>
<feature type="domain" description="Rv3660c-like CheY-like N-terminal" evidence="1">
    <location>
        <begin position="12"/>
        <end position="119"/>
    </location>
</feature>
<dbReference type="InterPro" id="IPR027417">
    <property type="entry name" value="P-loop_NTPase"/>
</dbReference>
<dbReference type="GO" id="GO:0009898">
    <property type="term" value="C:cytoplasmic side of plasma membrane"/>
    <property type="evidence" value="ECO:0007669"/>
    <property type="project" value="TreeGrafter"/>
</dbReference>
<reference evidence="2 3" key="1">
    <citation type="submission" date="2019-02" db="EMBL/GenBank/DDBJ databases">
        <authorList>
            <person name="Khodamoradi S."/>
            <person name="Hahnke R.L."/>
            <person name="Kaempfer P."/>
            <person name="Schumann P."/>
            <person name="Rohde M."/>
            <person name="Steinert M."/>
            <person name="Luzhetskyy A."/>
            <person name="Wink J."/>
            <person name="Ruckert C."/>
        </authorList>
    </citation>
    <scope>NUCLEOTIDE SEQUENCE [LARGE SCALE GENOMIC DNA]</scope>
    <source>
        <strain evidence="2 3">M2</strain>
    </source>
</reference>
<dbReference type="OrthoDB" id="3252838at2"/>
<accession>A0A4P6PVB7</accession>
<dbReference type="GO" id="GO:0016887">
    <property type="term" value="F:ATP hydrolysis activity"/>
    <property type="evidence" value="ECO:0007669"/>
    <property type="project" value="TreeGrafter"/>
</dbReference>
<dbReference type="Gene3D" id="3.40.50.300">
    <property type="entry name" value="P-loop containing nucleotide triphosphate hydrolases"/>
    <property type="match status" value="1"/>
</dbReference>
<protein>
    <submittedName>
        <fullName evidence="2">CobQ/CobB/MinD/ParA nucleotide binding domain protein</fullName>
    </submittedName>
</protein>
<dbReference type="Proteomes" id="UP000292235">
    <property type="component" value="Chromosome"/>
</dbReference>
<dbReference type="SUPFAM" id="SSF52540">
    <property type="entry name" value="P-loop containing nucleoside triphosphate hydrolases"/>
    <property type="match status" value="1"/>
</dbReference>
<dbReference type="InterPro" id="IPR050625">
    <property type="entry name" value="ParA/MinD_ATPase"/>
</dbReference>
<organism evidence="2 3">
    <name type="scientific">Streptomonospora litoralis</name>
    <dbReference type="NCBI Taxonomy" id="2498135"/>
    <lineage>
        <taxon>Bacteria</taxon>
        <taxon>Bacillati</taxon>
        <taxon>Actinomycetota</taxon>
        <taxon>Actinomycetes</taxon>
        <taxon>Streptosporangiales</taxon>
        <taxon>Nocardiopsidaceae</taxon>
        <taxon>Streptomonospora</taxon>
    </lineage>
</organism>
<gene>
    <name evidence="2" type="ORF">EKD16_00825</name>
</gene>
<name>A0A4P6PVB7_9ACTN</name>
<dbReference type="Pfam" id="PF26563">
    <property type="entry name" value="Rv3660c_N"/>
    <property type="match status" value="1"/>
</dbReference>
<dbReference type="GO" id="GO:0051782">
    <property type="term" value="P:negative regulation of cell division"/>
    <property type="evidence" value="ECO:0007669"/>
    <property type="project" value="TreeGrafter"/>
</dbReference>
<evidence type="ECO:0000313" key="3">
    <source>
        <dbReference type="Proteomes" id="UP000292235"/>
    </source>
</evidence>
<dbReference type="RefSeq" id="WP_131096608.1">
    <property type="nucleotide sequence ID" value="NZ_CP036455.1"/>
</dbReference>
<dbReference type="KEGG" id="strr:EKD16_00825"/>
<dbReference type="GO" id="GO:0005524">
    <property type="term" value="F:ATP binding"/>
    <property type="evidence" value="ECO:0007669"/>
    <property type="project" value="TreeGrafter"/>
</dbReference>
<keyword evidence="3" id="KW-1185">Reference proteome</keyword>
<dbReference type="EMBL" id="CP036455">
    <property type="protein sequence ID" value="QBI51985.1"/>
    <property type="molecule type" value="Genomic_DNA"/>
</dbReference>
<dbReference type="NCBIfam" id="TIGR03815">
    <property type="entry name" value="CpaE_hom_Actino"/>
    <property type="match status" value="1"/>
</dbReference>
<dbReference type="PANTHER" id="PTHR43384:SF11">
    <property type="entry name" value="SEPTUM SITE DETERMINING PROTEIN"/>
    <property type="match status" value="1"/>
</dbReference>